<dbReference type="Proteomes" id="UP001054902">
    <property type="component" value="Unassembled WGS sequence"/>
</dbReference>
<dbReference type="SMART" id="SM00248">
    <property type="entry name" value="ANK"/>
    <property type="match status" value="7"/>
</dbReference>
<dbReference type="PANTHER" id="PTHR46586">
    <property type="entry name" value="ANKYRIN REPEAT-CONTAINING PROTEIN"/>
    <property type="match status" value="1"/>
</dbReference>
<dbReference type="InterPro" id="IPR036770">
    <property type="entry name" value="Ankyrin_rpt-contain_sf"/>
</dbReference>
<accession>A0AAD3CRH6</accession>
<name>A0AAD3CRH6_9STRA</name>
<evidence type="ECO:0000313" key="2">
    <source>
        <dbReference type="Proteomes" id="UP001054902"/>
    </source>
</evidence>
<dbReference type="SUPFAM" id="SSF140860">
    <property type="entry name" value="Pseudo ankyrin repeat-like"/>
    <property type="match status" value="1"/>
</dbReference>
<dbReference type="InterPro" id="IPR052050">
    <property type="entry name" value="SecEffector_AnkRepeat"/>
</dbReference>
<dbReference type="InterPro" id="IPR002110">
    <property type="entry name" value="Ankyrin_rpt"/>
</dbReference>
<keyword evidence="2" id="KW-1185">Reference proteome</keyword>
<organism evidence="1 2">
    <name type="scientific">Chaetoceros tenuissimus</name>
    <dbReference type="NCBI Taxonomy" id="426638"/>
    <lineage>
        <taxon>Eukaryota</taxon>
        <taxon>Sar</taxon>
        <taxon>Stramenopiles</taxon>
        <taxon>Ochrophyta</taxon>
        <taxon>Bacillariophyta</taxon>
        <taxon>Coscinodiscophyceae</taxon>
        <taxon>Chaetocerotophycidae</taxon>
        <taxon>Chaetocerotales</taxon>
        <taxon>Chaetocerotaceae</taxon>
        <taxon>Chaetoceros</taxon>
    </lineage>
</organism>
<dbReference type="SUPFAM" id="SSF48403">
    <property type="entry name" value="Ankyrin repeat"/>
    <property type="match status" value="1"/>
</dbReference>
<gene>
    <name evidence="1" type="ORF">CTEN210_06327</name>
</gene>
<dbReference type="Gene3D" id="1.25.40.20">
    <property type="entry name" value="Ankyrin repeat-containing domain"/>
    <property type="match status" value="2"/>
</dbReference>
<comment type="caution">
    <text evidence="1">The sequence shown here is derived from an EMBL/GenBank/DDBJ whole genome shotgun (WGS) entry which is preliminary data.</text>
</comment>
<sequence length="644" mass="73397">MSNNFTSTCTNATGNHGSSSCCLEKDLHPEILRHVFTFVGGYEYRFVAAVSKSFRSIYSKQFSEKHTSDACAGLSVYHAKVYLDERKFISYFQDEKHFMKIKMQNILDQAVVHNNFDVIEWILQPSYHTVKHVDVSCRAAMRHGKVDCLRYFLAKDKTIMEFLLSGYWNLYEAAENGQLGVLKFVSSKYSVHNQFWIIVSHLAAKHGHVECLQYVHDEGECYRSCYSAAAEHGHLDCIIYLYENNVVTLESSGQEGAMRAAARGSYRCFQYLYDRNFSWNEIDCFKAALRGGNFECVDFIFKVYPGVLRNNILDSTDFEAAARSGNLECLQFLFEKRCPWDSRASSAAAAVGSIDCLQYLHENGCPIDRGCTSAAVNAGSIECLRYLRENGCEWNGDSCCTSAVFKGSKEHLPCLRYLHENGCALRPELYQICISQTLSNRSNEEKLTVYTGLLKYLKDAGVDTPFHAVRIVIRYNMANLFQYFNLDTMKHGNQGNKAFLVALRQKSYDIHPDIHHLYKDEWKDDTIYCFEALKSGKMKFLKHLLEDGFKASKTETKYTSEAAKNGNLHVLKYLFDEGFKAAKDLCVDAATNGHVDCLKFLHQSGFELTNDVLNASRTDQCRKYCIENGLRRRSSRKRSAAEAF</sequence>
<dbReference type="Pfam" id="PF12796">
    <property type="entry name" value="Ank_2"/>
    <property type="match status" value="1"/>
</dbReference>
<protein>
    <submittedName>
        <fullName evidence="1">Uncharacterized protein</fullName>
    </submittedName>
</protein>
<dbReference type="AlphaFoldDB" id="A0AAD3CRH6"/>
<dbReference type="PANTHER" id="PTHR46586:SF3">
    <property type="entry name" value="ANKYRIN REPEAT-CONTAINING PROTEIN"/>
    <property type="match status" value="1"/>
</dbReference>
<evidence type="ECO:0000313" key="1">
    <source>
        <dbReference type="EMBL" id="GFH49851.1"/>
    </source>
</evidence>
<dbReference type="EMBL" id="BLLK01000038">
    <property type="protein sequence ID" value="GFH49851.1"/>
    <property type="molecule type" value="Genomic_DNA"/>
</dbReference>
<reference evidence="1 2" key="1">
    <citation type="journal article" date="2021" name="Sci. Rep.">
        <title>The genome of the diatom Chaetoceros tenuissimus carries an ancient integrated fragment of an extant virus.</title>
        <authorList>
            <person name="Hongo Y."/>
            <person name="Kimura K."/>
            <person name="Takaki Y."/>
            <person name="Yoshida Y."/>
            <person name="Baba S."/>
            <person name="Kobayashi G."/>
            <person name="Nagasaki K."/>
            <person name="Hano T."/>
            <person name="Tomaru Y."/>
        </authorList>
    </citation>
    <scope>NUCLEOTIDE SEQUENCE [LARGE SCALE GENOMIC DNA]</scope>
    <source>
        <strain evidence="1 2">NIES-3715</strain>
    </source>
</reference>
<proteinExistence type="predicted"/>